<dbReference type="Proteomes" id="UP000830401">
    <property type="component" value="Plasmid unnamed4"/>
</dbReference>
<evidence type="ECO:0000313" key="1">
    <source>
        <dbReference type="EMBL" id="UOQ69193.1"/>
    </source>
</evidence>
<keyword evidence="1" id="KW-0614">Plasmid</keyword>
<proteinExistence type="predicted"/>
<protein>
    <submittedName>
        <fullName evidence="1">Uncharacterized protein</fullName>
    </submittedName>
</protein>
<reference evidence="1" key="1">
    <citation type="submission" date="2022-04" db="EMBL/GenBank/DDBJ databases">
        <title>Hymenobacter sp. isolated from the air.</title>
        <authorList>
            <person name="Won M."/>
            <person name="Lee C.-M."/>
            <person name="Woen H.-Y."/>
            <person name="Kwon S.-W."/>
        </authorList>
    </citation>
    <scope>NUCLEOTIDE SEQUENCE</scope>
    <source>
        <strain evidence="1">5420S-77</strain>
        <plasmid evidence="1">unnamed4</plasmid>
    </source>
</reference>
<geneLocation type="plasmid" evidence="1 2">
    <name>unnamed4</name>
</geneLocation>
<organism evidence="1 2">
    <name type="scientific">Hymenobacter volaticus</name>
    <dbReference type="NCBI Taxonomy" id="2932254"/>
    <lineage>
        <taxon>Bacteria</taxon>
        <taxon>Pseudomonadati</taxon>
        <taxon>Bacteroidota</taxon>
        <taxon>Cytophagia</taxon>
        <taxon>Cytophagales</taxon>
        <taxon>Hymenobacteraceae</taxon>
        <taxon>Hymenobacter</taxon>
    </lineage>
</organism>
<sequence>MSTKNEYSRPSAVTMQAFLKAMLSRLIDRRFAEQVDDEPPVTINARPIRIIISGTC</sequence>
<dbReference type="RefSeq" id="WP_245126947.1">
    <property type="nucleotide sequence ID" value="NZ_CP095065.1"/>
</dbReference>
<keyword evidence="2" id="KW-1185">Reference proteome</keyword>
<name>A0ABY4GE43_9BACT</name>
<gene>
    <name evidence="1" type="ORF">MUN86_27450</name>
</gene>
<accession>A0ABY4GE43</accession>
<evidence type="ECO:0000313" key="2">
    <source>
        <dbReference type="Proteomes" id="UP000830401"/>
    </source>
</evidence>
<dbReference type="EMBL" id="CP095065">
    <property type="protein sequence ID" value="UOQ69193.1"/>
    <property type="molecule type" value="Genomic_DNA"/>
</dbReference>